<feature type="transmembrane region" description="Helical" evidence="6">
    <location>
        <begin position="81"/>
        <end position="99"/>
    </location>
</feature>
<dbReference type="AlphaFoldDB" id="A0A0W8ELJ7"/>
<evidence type="ECO:0000256" key="1">
    <source>
        <dbReference type="ARBA" id="ARBA00004651"/>
    </source>
</evidence>
<accession>A0A0W8ELJ7</accession>
<dbReference type="EMBL" id="LNQE01001752">
    <property type="protein sequence ID" value="KUG09246.1"/>
    <property type="molecule type" value="Genomic_DNA"/>
</dbReference>
<dbReference type="GO" id="GO:0005886">
    <property type="term" value="C:plasma membrane"/>
    <property type="evidence" value="ECO:0007669"/>
    <property type="project" value="UniProtKB-SubCell"/>
</dbReference>
<keyword evidence="4 6" id="KW-1133">Transmembrane helix</keyword>
<sequence>MLENLNKFERYIYYALMIMLAGVILFGVFELAFMIVASLIIDTAFRISHHEILQIFGYFLLILIGIELLETIKAYLIKNEIQVEIIILVAIIAVARKIILLDPFLEGAEAFQAPEIIALGGVIIALAASYYLIKKRSEGA</sequence>
<comment type="subcellular location">
    <subcellularLocation>
        <location evidence="1">Cell membrane</location>
        <topology evidence="1">Multi-pass membrane protein</topology>
    </subcellularLocation>
</comment>
<keyword evidence="3 6" id="KW-0812">Transmembrane</keyword>
<keyword evidence="2" id="KW-1003">Cell membrane</keyword>
<evidence type="ECO:0000256" key="4">
    <source>
        <dbReference type="ARBA" id="ARBA00022989"/>
    </source>
</evidence>
<evidence type="ECO:0000256" key="3">
    <source>
        <dbReference type="ARBA" id="ARBA00022692"/>
    </source>
</evidence>
<evidence type="ECO:0000313" key="7">
    <source>
        <dbReference type="EMBL" id="KUG09246.1"/>
    </source>
</evidence>
<keyword evidence="5 6" id="KW-0472">Membrane</keyword>
<feature type="transmembrane region" description="Helical" evidence="6">
    <location>
        <begin position="12"/>
        <end position="40"/>
    </location>
</feature>
<comment type="caution">
    <text evidence="7">The sequence shown here is derived from an EMBL/GenBank/DDBJ whole genome shotgun (WGS) entry which is preliminary data.</text>
</comment>
<evidence type="ECO:0000256" key="5">
    <source>
        <dbReference type="ARBA" id="ARBA00023136"/>
    </source>
</evidence>
<evidence type="ECO:0008006" key="8">
    <source>
        <dbReference type="Google" id="ProtNLM"/>
    </source>
</evidence>
<dbReference type="InterPro" id="IPR020948">
    <property type="entry name" value="P_starv_induced_PsiE-like"/>
</dbReference>
<protein>
    <recommendedName>
        <fullName evidence="8">Phosphate-starvation-inducible E</fullName>
    </recommendedName>
</protein>
<proteinExistence type="predicted"/>
<feature type="transmembrane region" description="Helical" evidence="6">
    <location>
        <begin position="52"/>
        <end position="69"/>
    </location>
</feature>
<evidence type="ECO:0000256" key="6">
    <source>
        <dbReference type="SAM" id="Phobius"/>
    </source>
</evidence>
<name>A0A0W8ELJ7_9ZZZZ</name>
<feature type="transmembrane region" description="Helical" evidence="6">
    <location>
        <begin position="111"/>
        <end position="133"/>
    </location>
</feature>
<dbReference type="Pfam" id="PF06146">
    <property type="entry name" value="PsiE"/>
    <property type="match status" value="1"/>
</dbReference>
<gene>
    <name evidence="7" type="ORF">ASZ90_016619</name>
</gene>
<organism evidence="7">
    <name type="scientific">hydrocarbon metagenome</name>
    <dbReference type="NCBI Taxonomy" id="938273"/>
    <lineage>
        <taxon>unclassified sequences</taxon>
        <taxon>metagenomes</taxon>
        <taxon>ecological metagenomes</taxon>
    </lineage>
</organism>
<reference evidence="7" key="1">
    <citation type="journal article" date="2015" name="Proc. Natl. Acad. Sci. U.S.A.">
        <title>Networks of energetic and metabolic interactions define dynamics in microbial communities.</title>
        <authorList>
            <person name="Embree M."/>
            <person name="Liu J.K."/>
            <person name="Al-Bassam M.M."/>
            <person name="Zengler K."/>
        </authorList>
    </citation>
    <scope>NUCLEOTIDE SEQUENCE</scope>
</reference>
<evidence type="ECO:0000256" key="2">
    <source>
        <dbReference type="ARBA" id="ARBA00022475"/>
    </source>
</evidence>